<evidence type="ECO:0000259" key="3">
    <source>
        <dbReference type="SMART" id="SM00854"/>
    </source>
</evidence>
<dbReference type="InterPro" id="IPR052169">
    <property type="entry name" value="CW_Biosynth-Accessory"/>
</dbReference>
<dbReference type="AlphaFoldDB" id="A0A381V2S3"/>
<dbReference type="SUPFAM" id="SSF56300">
    <property type="entry name" value="Metallo-dependent phosphatases"/>
    <property type="match status" value="1"/>
</dbReference>
<dbReference type="PANTHER" id="PTHR33393:SF13">
    <property type="entry name" value="PGA BIOSYNTHESIS PROTEIN CAPA"/>
    <property type="match status" value="1"/>
</dbReference>
<organism evidence="4">
    <name type="scientific">marine metagenome</name>
    <dbReference type="NCBI Taxonomy" id="408172"/>
    <lineage>
        <taxon>unclassified sequences</taxon>
        <taxon>metagenomes</taxon>
        <taxon>ecological metagenomes</taxon>
    </lineage>
</organism>
<proteinExistence type="inferred from homology"/>
<name>A0A381V2S3_9ZZZZ</name>
<reference evidence="4" key="1">
    <citation type="submission" date="2018-05" db="EMBL/GenBank/DDBJ databases">
        <authorList>
            <person name="Lanie J.A."/>
            <person name="Ng W.-L."/>
            <person name="Kazmierczak K.M."/>
            <person name="Andrzejewski T.M."/>
            <person name="Davidsen T.M."/>
            <person name="Wayne K.J."/>
            <person name="Tettelin H."/>
            <person name="Glass J.I."/>
            <person name="Rusch D."/>
            <person name="Podicherti R."/>
            <person name="Tsui H.-C.T."/>
            <person name="Winkler M.E."/>
        </authorList>
    </citation>
    <scope>NUCLEOTIDE SEQUENCE</scope>
</reference>
<sequence>MGEWRTASLFVCLLLAAGGVQNTAPEFTMALTGDSIITRSLSVYEEPAYLEMIEMIRGADVAFTNLEVLLHDYEMAPAARSGGTWMRADPKMADELVWAGFDLVAMANNHSGDYGVEGMVATIKHTRDAGLVGAGTGGSLTSAREAKFLETAKARVALISMSSTITPHSVAGRSRDDIPPRPGLSPLRFTTTQTVPLDTMEKLRDAATALGQRVGENPERLSFSGETYVVGDALRVRTSPDEDDLVEIAAVVRNAKQLADYVIVTIHAHEGPNRMEPAEFLVTFAHAMIDAGADVFVGHGPHALRGVEVYEGKPIFYSLGDFIFQNETLLRLPDENYQAYALEANHHVADFNDRRYDGGTRGFPATPEIWESVIAMPTFRGGELVSIKLHPISLQFGSPAWVRGRPLLANEELSQKILDDLIRVSAPFGTTIQNDDGTGVVVLR</sequence>
<comment type="similarity">
    <text evidence="1">Belongs to the CapA family.</text>
</comment>
<dbReference type="CDD" id="cd07381">
    <property type="entry name" value="MPP_CapA"/>
    <property type="match status" value="1"/>
</dbReference>
<dbReference type="Pfam" id="PF09587">
    <property type="entry name" value="PGA_cap"/>
    <property type="match status" value="1"/>
</dbReference>
<feature type="domain" description="Capsule synthesis protein CapA" evidence="3">
    <location>
        <begin position="28"/>
        <end position="326"/>
    </location>
</feature>
<feature type="region of interest" description="Disordered" evidence="2">
    <location>
        <begin position="168"/>
        <end position="189"/>
    </location>
</feature>
<dbReference type="PANTHER" id="PTHR33393">
    <property type="entry name" value="POLYGLUTAMINE SYNTHESIS ACCESSORY PROTEIN RV0574C-RELATED"/>
    <property type="match status" value="1"/>
</dbReference>
<accession>A0A381V2S3</accession>
<gene>
    <name evidence="4" type="ORF">METZ01_LOCUS87509</name>
</gene>
<protein>
    <recommendedName>
        <fullName evidence="3">Capsule synthesis protein CapA domain-containing protein</fullName>
    </recommendedName>
</protein>
<dbReference type="InterPro" id="IPR029052">
    <property type="entry name" value="Metallo-depent_PP-like"/>
</dbReference>
<dbReference type="Gene3D" id="3.60.21.10">
    <property type="match status" value="1"/>
</dbReference>
<evidence type="ECO:0000256" key="2">
    <source>
        <dbReference type="SAM" id="MobiDB-lite"/>
    </source>
</evidence>
<evidence type="ECO:0000313" key="4">
    <source>
        <dbReference type="EMBL" id="SVA34655.1"/>
    </source>
</evidence>
<dbReference type="InterPro" id="IPR019079">
    <property type="entry name" value="Capsule_synth_CapA"/>
</dbReference>
<dbReference type="SMART" id="SM00854">
    <property type="entry name" value="PGA_cap"/>
    <property type="match status" value="1"/>
</dbReference>
<evidence type="ECO:0000256" key="1">
    <source>
        <dbReference type="ARBA" id="ARBA00005662"/>
    </source>
</evidence>
<dbReference type="EMBL" id="UINC01007699">
    <property type="protein sequence ID" value="SVA34655.1"/>
    <property type="molecule type" value="Genomic_DNA"/>
</dbReference>